<proteinExistence type="inferred from homology"/>
<keyword evidence="2" id="KW-0813">Transport</keyword>
<protein>
    <submittedName>
        <fullName evidence="10">Branched-chain amino acid ABC transporter permease</fullName>
    </submittedName>
</protein>
<evidence type="ECO:0000256" key="8">
    <source>
        <dbReference type="ARBA" id="ARBA00037998"/>
    </source>
</evidence>
<name>A0A4V4GS86_9BURK</name>
<keyword evidence="7 9" id="KW-0472">Membrane</keyword>
<feature type="transmembrane region" description="Helical" evidence="9">
    <location>
        <begin position="261"/>
        <end position="278"/>
    </location>
</feature>
<evidence type="ECO:0000256" key="2">
    <source>
        <dbReference type="ARBA" id="ARBA00022448"/>
    </source>
</evidence>
<comment type="caution">
    <text evidence="10">The sequence shown here is derived from an EMBL/GenBank/DDBJ whole genome shotgun (WGS) entry which is preliminary data.</text>
</comment>
<dbReference type="Proteomes" id="UP000308917">
    <property type="component" value="Unassembled WGS sequence"/>
</dbReference>
<comment type="subcellular location">
    <subcellularLocation>
        <location evidence="1">Cell membrane</location>
        <topology evidence="1">Multi-pass membrane protein</topology>
    </subcellularLocation>
</comment>
<keyword evidence="6 9" id="KW-1133">Transmembrane helix</keyword>
<gene>
    <name evidence="10" type="ORF">E9531_05485</name>
</gene>
<evidence type="ECO:0000256" key="6">
    <source>
        <dbReference type="ARBA" id="ARBA00022989"/>
    </source>
</evidence>
<evidence type="ECO:0000256" key="3">
    <source>
        <dbReference type="ARBA" id="ARBA00022475"/>
    </source>
</evidence>
<dbReference type="OrthoDB" id="9807115at2"/>
<dbReference type="InterPro" id="IPR001851">
    <property type="entry name" value="ABC_transp_permease"/>
</dbReference>
<dbReference type="GO" id="GO:0006865">
    <property type="term" value="P:amino acid transport"/>
    <property type="evidence" value="ECO:0007669"/>
    <property type="project" value="UniProtKB-KW"/>
</dbReference>
<organism evidence="10 11">
    <name type="scientific">Lampropedia puyangensis</name>
    <dbReference type="NCBI Taxonomy" id="1330072"/>
    <lineage>
        <taxon>Bacteria</taxon>
        <taxon>Pseudomonadati</taxon>
        <taxon>Pseudomonadota</taxon>
        <taxon>Betaproteobacteria</taxon>
        <taxon>Burkholderiales</taxon>
        <taxon>Comamonadaceae</taxon>
        <taxon>Lampropedia</taxon>
    </lineage>
</organism>
<evidence type="ECO:0000256" key="1">
    <source>
        <dbReference type="ARBA" id="ARBA00004651"/>
    </source>
</evidence>
<keyword evidence="5" id="KW-0029">Amino-acid transport</keyword>
<feature type="transmembrane region" description="Helical" evidence="9">
    <location>
        <begin position="135"/>
        <end position="159"/>
    </location>
</feature>
<dbReference type="RefSeq" id="WP_136572754.1">
    <property type="nucleotide sequence ID" value="NZ_STFG01000004.1"/>
</dbReference>
<feature type="transmembrane region" description="Helical" evidence="9">
    <location>
        <begin position="65"/>
        <end position="83"/>
    </location>
</feature>
<reference evidence="10 11" key="1">
    <citation type="journal article" date="2015" name="Antonie Van Leeuwenhoek">
        <title>Lampropedia puyangensis sp. nov., isolated from symptomatic bark of Populus ? euramericana canker and emended description of Lampropedia hyalina (Ehrenberg 1832) Lee et al. 2004.</title>
        <authorList>
            <person name="Li Y."/>
            <person name="Wang T."/>
            <person name="Piao C.G."/>
            <person name="Wang L.F."/>
            <person name="Tian G.Z."/>
            <person name="Zhu T.H."/>
            <person name="Guo M.W."/>
        </authorList>
    </citation>
    <scope>NUCLEOTIDE SEQUENCE [LARGE SCALE GENOMIC DNA]</scope>
    <source>
        <strain evidence="10 11">2-bin</strain>
    </source>
</reference>
<feature type="transmembrane region" description="Helical" evidence="9">
    <location>
        <begin position="12"/>
        <end position="35"/>
    </location>
</feature>
<accession>A0A4V4GS86</accession>
<feature type="transmembrane region" description="Helical" evidence="9">
    <location>
        <begin position="225"/>
        <end position="249"/>
    </location>
</feature>
<comment type="similarity">
    <text evidence="8">Belongs to the binding-protein-dependent transport system permease family. LivHM subfamily.</text>
</comment>
<feature type="transmembrane region" description="Helical" evidence="9">
    <location>
        <begin position="95"/>
        <end position="115"/>
    </location>
</feature>
<sequence length="290" mass="31360">MEQFFQHTANGMVMGSTYALLGIGLTLIFGIMKVVNFAHGEFYALGAYVTYGFVSLMGLNFFGTLVLAGIIGFAFGALVEFFLLRRRKLEAMDEIMLIMIALMLIMQNTELWLWGGVAKAVQSPFGTQSLQWAGVSISPIRIFVLCTAIFLLVVFYFMIEKSRIGLAMRSTFQDKDAAKIVGVNVSRIYMFTFALGSSMASVAGALLAPVFVVSPTMGDLVNLKAFAIVILGGLGSISGAAIGGFVLAFVEEFGAGYISTAYRDAFGFLIILAIMVLRPQGLFATKQRVG</sequence>
<dbReference type="EMBL" id="STFG01000004">
    <property type="protein sequence ID" value="THU03646.1"/>
    <property type="molecule type" value="Genomic_DNA"/>
</dbReference>
<dbReference type="CDD" id="cd06582">
    <property type="entry name" value="TM_PBP1_LivH_like"/>
    <property type="match status" value="1"/>
</dbReference>
<evidence type="ECO:0000313" key="11">
    <source>
        <dbReference type="Proteomes" id="UP000308917"/>
    </source>
</evidence>
<evidence type="ECO:0000256" key="4">
    <source>
        <dbReference type="ARBA" id="ARBA00022692"/>
    </source>
</evidence>
<dbReference type="GO" id="GO:0005886">
    <property type="term" value="C:plasma membrane"/>
    <property type="evidence" value="ECO:0007669"/>
    <property type="project" value="UniProtKB-SubCell"/>
</dbReference>
<keyword evidence="3" id="KW-1003">Cell membrane</keyword>
<keyword evidence="4 9" id="KW-0812">Transmembrane</keyword>
<dbReference type="Pfam" id="PF02653">
    <property type="entry name" value="BPD_transp_2"/>
    <property type="match status" value="1"/>
</dbReference>
<feature type="transmembrane region" description="Helical" evidence="9">
    <location>
        <begin position="188"/>
        <end position="213"/>
    </location>
</feature>
<dbReference type="AlphaFoldDB" id="A0A4V4GS86"/>
<dbReference type="InterPro" id="IPR052157">
    <property type="entry name" value="BCAA_transport_permease"/>
</dbReference>
<evidence type="ECO:0000256" key="7">
    <source>
        <dbReference type="ARBA" id="ARBA00023136"/>
    </source>
</evidence>
<dbReference type="PANTHER" id="PTHR11795">
    <property type="entry name" value="BRANCHED-CHAIN AMINO ACID TRANSPORT SYSTEM PERMEASE PROTEIN LIVH"/>
    <property type="match status" value="1"/>
</dbReference>
<dbReference type="GO" id="GO:0022857">
    <property type="term" value="F:transmembrane transporter activity"/>
    <property type="evidence" value="ECO:0007669"/>
    <property type="project" value="InterPro"/>
</dbReference>
<evidence type="ECO:0000256" key="5">
    <source>
        <dbReference type="ARBA" id="ARBA00022970"/>
    </source>
</evidence>
<evidence type="ECO:0000256" key="9">
    <source>
        <dbReference type="SAM" id="Phobius"/>
    </source>
</evidence>
<keyword evidence="11" id="KW-1185">Reference proteome</keyword>
<dbReference type="PANTHER" id="PTHR11795:SF452">
    <property type="entry name" value="ABC TRANSPORTER PERMEASE PROTEIN"/>
    <property type="match status" value="1"/>
</dbReference>
<evidence type="ECO:0000313" key="10">
    <source>
        <dbReference type="EMBL" id="THU03646.1"/>
    </source>
</evidence>